<dbReference type="AlphaFoldDB" id="A0AAE0T4Q8"/>
<feature type="transmembrane region" description="Helical" evidence="8">
    <location>
        <begin position="464"/>
        <end position="486"/>
    </location>
</feature>
<dbReference type="EMBL" id="JAEAOA010002359">
    <property type="protein sequence ID" value="KAK3603173.1"/>
    <property type="molecule type" value="Genomic_DNA"/>
</dbReference>
<dbReference type="GO" id="GO:0005381">
    <property type="term" value="F:iron ion transmembrane transporter activity"/>
    <property type="evidence" value="ECO:0007669"/>
    <property type="project" value="TreeGrafter"/>
</dbReference>
<comment type="subcellular location">
    <subcellularLocation>
        <location evidence="1">Membrane</location>
        <topology evidence="1">Multi-pass membrane protein</topology>
    </subcellularLocation>
</comment>
<feature type="transmembrane region" description="Helical" evidence="8">
    <location>
        <begin position="347"/>
        <end position="368"/>
    </location>
</feature>
<dbReference type="GO" id="GO:0005886">
    <property type="term" value="C:plasma membrane"/>
    <property type="evidence" value="ECO:0007669"/>
    <property type="project" value="TreeGrafter"/>
</dbReference>
<evidence type="ECO:0000313" key="9">
    <source>
        <dbReference type="EMBL" id="KAK3603173.1"/>
    </source>
</evidence>
<protein>
    <recommendedName>
        <fullName evidence="11">Natural resistance-associated macrophage protein</fullName>
    </recommendedName>
</protein>
<keyword evidence="10" id="KW-1185">Reference proteome</keyword>
<comment type="similarity">
    <text evidence="2">Belongs to the NRAMP family.</text>
</comment>
<reference evidence="9" key="3">
    <citation type="submission" date="2023-05" db="EMBL/GenBank/DDBJ databases">
        <authorList>
            <person name="Smith C.H."/>
        </authorList>
    </citation>
    <scope>NUCLEOTIDE SEQUENCE</scope>
    <source>
        <strain evidence="9">CHS0354</strain>
        <tissue evidence="9">Mantle</tissue>
    </source>
</reference>
<feature type="transmembrane region" description="Helical" evidence="8">
    <location>
        <begin position="166"/>
        <end position="185"/>
    </location>
</feature>
<evidence type="ECO:0000256" key="3">
    <source>
        <dbReference type="ARBA" id="ARBA00022448"/>
    </source>
</evidence>
<dbReference type="GO" id="GO:0015086">
    <property type="term" value="F:cadmium ion transmembrane transporter activity"/>
    <property type="evidence" value="ECO:0007669"/>
    <property type="project" value="TreeGrafter"/>
</dbReference>
<feature type="transmembrane region" description="Helical" evidence="8">
    <location>
        <begin position="430"/>
        <end position="452"/>
    </location>
</feature>
<name>A0AAE0T4Q8_9BIVA</name>
<dbReference type="Pfam" id="PF01566">
    <property type="entry name" value="Nramp"/>
    <property type="match status" value="1"/>
</dbReference>
<feature type="transmembrane region" description="Helical" evidence="8">
    <location>
        <begin position="197"/>
        <end position="219"/>
    </location>
</feature>
<proteinExistence type="inferred from homology"/>
<evidence type="ECO:0000256" key="8">
    <source>
        <dbReference type="SAM" id="Phobius"/>
    </source>
</evidence>
<dbReference type="GO" id="GO:0010008">
    <property type="term" value="C:endosome membrane"/>
    <property type="evidence" value="ECO:0007669"/>
    <property type="project" value="TreeGrafter"/>
</dbReference>
<dbReference type="GO" id="GO:0005384">
    <property type="term" value="F:manganese ion transmembrane transporter activity"/>
    <property type="evidence" value="ECO:0007669"/>
    <property type="project" value="TreeGrafter"/>
</dbReference>
<evidence type="ECO:0008006" key="11">
    <source>
        <dbReference type="Google" id="ProtNLM"/>
    </source>
</evidence>
<dbReference type="PRINTS" id="PR00447">
    <property type="entry name" value="NATRESASSCMP"/>
</dbReference>
<dbReference type="NCBIfam" id="NF037982">
    <property type="entry name" value="Nramp_1"/>
    <property type="match status" value="1"/>
</dbReference>
<feature type="transmembrane region" description="Helical" evidence="8">
    <location>
        <begin position="399"/>
        <end position="418"/>
    </location>
</feature>
<feature type="transmembrane region" description="Helical" evidence="8">
    <location>
        <begin position="282"/>
        <end position="305"/>
    </location>
</feature>
<evidence type="ECO:0000313" key="10">
    <source>
        <dbReference type="Proteomes" id="UP001195483"/>
    </source>
</evidence>
<accession>A0AAE0T4Q8</accession>
<reference evidence="9" key="1">
    <citation type="journal article" date="2021" name="Genome Biol. Evol.">
        <title>A High-Quality Reference Genome for a Parasitic Bivalve with Doubly Uniparental Inheritance (Bivalvia: Unionida).</title>
        <authorList>
            <person name="Smith C.H."/>
        </authorList>
    </citation>
    <scope>NUCLEOTIDE SEQUENCE</scope>
    <source>
        <strain evidence="9">CHS0354</strain>
    </source>
</reference>
<comment type="caution">
    <text evidence="9">The sequence shown here is derived from an EMBL/GenBank/DDBJ whole genome shotgun (WGS) entry which is preliminary data.</text>
</comment>
<dbReference type="HAMAP" id="MF_00221">
    <property type="entry name" value="NRAMP"/>
    <property type="match status" value="1"/>
</dbReference>
<evidence type="ECO:0000256" key="4">
    <source>
        <dbReference type="ARBA" id="ARBA00022692"/>
    </source>
</evidence>
<organism evidence="9 10">
    <name type="scientific">Potamilus streckersoni</name>
    <dbReference type="NCBI Taxonomy" id="2493646"/>
    <lineage>
        <taxon>Eukaryota</taxon>
        <taxon>Metazoa</taxon>
        <taxon>Spiralia</taxon>
        <taxon>Lophotrochozoa</taxon>
        <taxon>Mollusca</taxon>
        <taxon>Bivalvia</taxon>
        <taxon>Autobranchia</taxon>
        <taxon>Heteroconchia</taxon>
        <taxon>Palaeoheterodonta</taxon>
        <taxon>Unionida</taxon>
        <taxon>Unionoidea</taxon>
        <taxon>Unionidae</taxon>
        <taxon>Ambleminae</taxon>
        <taxon>Lampsilini</taxon>
        <taxon>Potamilus</taxon>
    </lineage>
</organism>
<evidence type="ECO:0000256" key="6">
    <source>
        <dbReference type="ARBA" id="ARBA00023136"/>
    </source>
</evidence>
<keyword evidence="4 8" id="KW-0812">Transmembrane</keyword>
<feature type="transmembrane region" description="Helical" evidence="8">
    <location>
        <begin position="239"/>
        <end position="261"/>
    </location>
</feature>
<evidence type="ECO:0000256" key="5">
    <source>
        <dbReference type="ARBA" id="ARBA00022989"/>
    </source>
</evidence>
<gene>
    <name evidence="9" type="ORF">CHS0354_043006</name>
</gene>
<evidence type="ECO:0000256" key="1">
    <source>
        <dbReference type="ARBA" id="ARBA00004141"/>
    </source>
</evidence>
<feature type="compositionally biased region" description="Basic and acidic residues" evidence="7">
    <location>
        <begin position="8"/>
        <end position="25"/>
    </location>
</feature>
<evidence type="ECO:0000256" key="2">
    <source>
        <dbReference type="ARBA" id="ARBA00006670"/>
    </source>
</evidence>
<feature type="region of interest" description="Disordered" evidence="7">
    <location>
        <begin position="1"/>
        <end position="31"/>
    </location>
</feature>
<dbReference type="Proteomes" id="UP001195483">
    <property type="component" value="Unassembled WGS sequence"/>
</dbReference>
<sequence>MMPGNDLEVTKSEQEEEDETKKRGSDTNNSTVASTYFDQQLLIPKTDDYKFSLRKLWAFTGPGFLMSIAYLDPGNIESDLRSGSLAQFKLLWVLMSATFLGLLMQRLSARLGVVTGMHLAEVSAKFYPKVPRLILWIMVEIAVIGSDMQEVIGTSIAFFILSDGKIPLYGGVLITIVDTFTFLLLDKFGLRKLEAFFGFLILVMSITFGYEYVTVAPNQSQVLKGLFVPYCDGCGPKQLMQAVGTIGAIIMPHNMYLHSALVKSRDVDRSKKEAIREANMYYFIEASIALFVSFLINVFVVSVFAEGLYGKSSQEVYENCVKHNNPHAELFNITASQVDVDIFRGGVFLGCQFGLAAMYIWAVGILAAGQSSTMTGTYTGQFVMEGFLQLKWKRWQRVLLTRTVAILPTILISIFSGIDDLTYMNDLLNVLMSLQLPFALLPVLSFTSNKCVMGDFVNGRVMKAIAGVLTVVVIGINLFFVVVYVKELPKHWAIYLVITIIVVLYITFVTYLAWYCLIMVGLDALARIPLCPFQPPRVEEMSAGYHLYESIADSS</sequence>
<dbReference type="InterPro" id="IPR001046">
    <property type="entry name" value="NRAMP_fam"/>
</dbReference>
<dbReference type="PANTHER" id="PTHR11706">
    <property type="entry name" value="SOLUTE CARRIER PROTEIN FAMILY 11 MEMBER"/>
    <property type="match status" value="1"/>
</dbReference>
<reference evidence="9" key="2">
    <citation type="journal article" date="2021" name="Genome Biol. Evol.">
        <title>Developing a high-quality reference genome for a parasitic bivalve with doubly uniparental inheritance (Bivalvia: Unionida).</title>
        <authorList>
            <person name="Smith C.H."/>
        </authorList>
    </citation>
    <scope>NUCLEOTIDE SEQUENCE</scope>
    <source>
        <strain evidence="9">CHS0354</strain>
        <tissue evidence="9">Mantle</tissue>
    </source>
</reference>
<keyword evidence="5 8" id="KW-1133">Transmembrane helix</keyword>
<dbReference type="PANTHER" id="PTHR11706:SF33">
    <property type="entry name" value="NATURAL RESISTANCE-ASSOCIATED MACROPHAGE PROTEIN 2"/>
    <property type="match status" value="1"/>
</dbReference>
<keyword evidence="3" id="KW-0813">Transport</keyword>
<keyword evidence="6 8" id="KW-0472">Membrane</keyword>
<evidence type="ECO:0000256" key="7">
    <source>
        <dbReference type="SAM" id="MobiDB-lite"/>
    </source>
</evidence>
<feature type="transmembrane region" description="Helical" evidence="8">
    <location>
        <begin position="492"/>
        <end position="517"/>
    </location>
</feature>
<dbReference type="NCBIfam" id="TIGR01197">
    <property type="entry name" value="nramp"/>
    <property type="match status" value="1"/>
</dbReference>